<dbReference type="SUPFAM" id="SSF55455">
    <property type="entry name" value="SRF-like"/>
    <property type="match status" value="1"/>
</dbReference>
<dbReference type="PRINTS" id="PR00404">
    <property type="entry name" value="MADSDOMAIN"/>
</dbReference>
<dbReference type="InterPro" id="IPR002487">
    <property type="entry name" value="TF_Kbox"/>
</dbReference>
<evidence type="ECO:0000256" key="2">
    <source>
        <dbReference type="ARBA" id="ARBA00023015"/>
    </source>
</evidence>
<keyword evidence="5" id="KW-0539">Nucleus</keyword>
<reference evidence="8" key="1">
    <citation type="journal article" date="2007" name="Mol. Biol. Evol.">
        <title>Evolution of the inflated calyx syndrome in Solanaceae.</title>
        <authorList>
            <person name="Hu J.Y."/>
            <person name="Saedler H."/>
        </authorList>
    </citation>
    <scope>NUCLEOTIDE SEQUENCE</scope>
</reference>
<dbReference type="GO" id="GO:0045944">
    <property type="term" value="P:positive regulation of transcription by RNA polymerase II"/>
    <property type="evidence" value="ECO:0007669"/>
    <property type="project" value="InterPro"/>
</dbReference>
<proteinExistence type="evidence at transcript level"/>
<dbReference type="GO" id="GO:0005634">
    <property type="term" value="C:nucleus"/>
    <property type="evidence" value="ECO:0007669"/>
    <property type="project" value="UniProtKB-SubCell"/>
</dbReference>
<dbReference type="PROSITE" id="PS00350">
    <property type="entry name" value="MADS_BOX_1"/>
    <property type="match status" value="1"/>
</dbReference>
<dbReference type="GO" id="GO:0046983">
    <property type="term" value="F:protein dimerization activity"/>
    <property type="evidence" value="ECO:0007669"/>
    <property type="project" value="InterPro"/>
</dbReference>
<dbReference type="Pfam" id="PF01486">
    <property type="entry name" value="K-box"/>
    <property type="match status" value="1"/>
</dbReference>
<dbReference type="PROSITE" id="PS51297">
    <property type="entry name" value="K_BOX"/>
    <property type="match status" value="1"/>
</dbReference>
<dbReference type="Pfam" id="PF00319">
    <property type="entry name" value="SRF-TF"/>
    <property type="match status" value="1"/>
</dbReference>
<dbReference type="GO" id="GO:0000977">
    <property type="term" value="F:RNA polymerase II transcription regulatory region sequence-specific DNA binding"/>
    <property type="evidence" value="ECO:0007669"/>
    <property type="project" value="InterPro"/>
</dbReference>
<dbReference type="InterPro" id="IPR002100">
    <property type="entry name" value="TF_MADSbox"/>
</dbReference>
<dbReference type="Gene3D" id="3.40.1810.10">
    <property type="entry name" value="Transcription factor, MADS-box"/>
    <property type="match status" value="1"/>
</dbReference>
<evidence type="ECO:0000259" key="6">
    <source>
        <dbReference type="PROSITE" id="PS50066"/>
    </source>
</evidence>
<dbReference type="FunFam" id="3.40.1810.10:FF:000007">
    <property type="entry name" value="Transcription factor, MADS-box"/>
    <property type="match status" value="1"/>
</dbReference>
<keyword evidence="3" id="KW-0238">DNA-binding</keyword>
<evidence type="ECO:0000256" key="4">
    <source>
        <dbReference type="ARBA" id="ARBA00023163"/>
    </source>
</evidence>
<dbReference type="CDD" id="cd00265">
    <property type="entry name" value="MADS_MEF2_like"/>
    <property type="match status" value="1"/>
</dbReference>
<accession>A8QYW0</accession>
<dbReference type="SMART" id="SM00432">
    <property type="entry name" value="MADS"/>
    <property type="match status" value="1"/>
</dbReference>
<organism evidence="8">
    <name type="scientific">Witheringia solanacea</name>
    <dbReference type="NCBI Taxonomy" id="52874"/>
    <lineage>
        <taxon>Eukaryota</taxon>
        <taxon>Viridiplantae</taxon>
        <taxon>Streptophyta</taxon>
        <taxon>Embryophyta</taxon>
        <taxon>Tracheophyta</taxon>
        <taxon>Spermatophyta</taxon>
        <taxon>Magnoliopsida</taxon>
        <taxon>eudicotyledons</taxon>
        <taxon>Gunneridae</taxon>
        <taxon>Pentapetalae</taxon>
        <taxon>asterids</taxon>
        <taxon>lamiids</taxon>
        <taxon>Solanales</taxon>
        <taxon>Solanaceae</taxon>
        <taxon>Solanoideae</taxon>
        <taxon>Physaleae</taxon>
        <taxon>Witheringia</taxon>
    </lineage>
</organism>
<evidence type="ECO:0000313" key="8">
    <source>
        <dbReference type="EMBL" id="ABQ51096.1"/>
    </source>
</evidence>
<evidence type="ECO:0000256" key="5">
    <source>
        <dbReference type="ARBA" id="ARBA00023242"/>
    </source>
</evidence>
<dbReference type="InterPro" id="IPR033896">
    <property type="entry name" value="MEF2-like_N"/>
</dbReference>
<feature type="domain" description="MADS-box" evidence="6">
    <location>
        <begin position="1"/>
        <end position="61"/>
    </location>
</feature>
<dbReference type="PROSITE" id="PS50066">
    <property type="entry name" value="MADS_BOX_2"/>
    <property type="match status" value="1"/>
</dbReference>
<dbReference type="InterPro" id="IPR036879">
    <property type="entry name" value="TF_MADSbox_sf"/>
</dbReference>
<keyword evidence="4" id="KW-0804">Transcription</keyword>
<evidence type="ECO:0000256" key="1">
    <source>
        <dbReference type="ARBA" id="ARBA00004123"/>
    </source>
</evidence>
<name>A8QYW0_9SOLA</name>
<dbReference type="AlphaFoldDB" id="A8QYW0"/>
<dbReference type="GO" id="GO:0003700">
    <property type="term" value="F:DNA-binding transcription factor activity"/>
    <property type="evidence" value="ECO:0007669"/>
    <property type="project" value="InterPro"/>
</dbReference>
<feature type="domain" description="K-box" evidence="7">
    <location>
        <begin position="86"/>
        <end position="176"/>
    </location>
</feature>
<protein>
    <submittedName>
        <fullName evidence="8">MPF2-like</fullName>
    </submittedName>
</protein>
<dbReference type="EMBL" id="EF395174">
    <property type="protein sequence ID" value="ABQ51096.1"/>
    <property type="molecule type" value="mRNA"/>
</dbReference>
<keyword evidence="2" id="KW-0805">Transcription regulation</keyword>
<evidence type="ECO:0000259" key="7">
    <source>
        <dbReference type="PROSITE" id="PS51297"/>
    </source>
</evidence>
<dbReference type="PANTHER" id="PTHR48019">
    <property type="entry name" value="SERUM RESPONSE FACTOR HOMOLOG"/>
    <property type="match status" value="1"/>
</dbReference>
<sequence>MAREKIKIKKIDNITARQVTFSKRRRGLFKKAEELSVLCDADVALIIFSSTGKLFDFASSSMKNILGKYKLHSANLEKDDQPSLDLQLENSLNVRLSKQVADKTRELRQMKGEELEGLSLEELQQIEKKLEEGFNRVLEIKGTRFMDEIANLKRKGAELMEENKQLKQKMGMMKVGKLPLLTDMDCMAMEEGQSSDSIITTNNACSSNSGPPPEDDCSNASLKLGCNNGPAAVEDDCSNASLKLGCNNGPAAVEDDCSITSLKLGLPLS</sequence>
<evidence type="ECO:0000256" key="3">
    <source>
        <dbReference type="ARBA" id="ARBA00023125"/>
    </source>
</evidence>
<comment type="subcellular location">
    <subcellularLocation>
        <location evidence="1">Nucleus</location>
    </subcellularLocation>
</comment>
<dbReference type="InterPro" id="IPR050142">
    <property type="entry name" value="MADS-box/MEF2_TF"/>
</dbReference>